<dbReference type="SUPFAM" id="SSF56281">
    <property type="entry name" value="Metallo-hydrolase/oxidoreductase"/>
    <property type="match status" value="1"/>
</dbReference>
<dbReference type="InterPro" id="IPR036866">
    <property type="entry name" value="RibonucZ/Hydroxyglut_hydro"/>
</dbReference>
<dbReference type="Proteomes" id="UP001595799">
    <property type="component" value="Unassembled WGS sequence"/>
</dbReference>
<accession>A0ABV8UP80</accession>
<dbReference type="RefSeq" id="WP_382422636.1">
    <property type="nucleotide sequence ID" value="NZ_JBHSCW010000006.1"/>
</dbReference>
<organism evidence="1 2">
    <name type="scientific">Fodinicurvata halophila</name>
    <dbReference type="NCBI Taxonomy" id="1419723"/>
    <lineage>
        <taxon>Bacteria</taxon>
        <taxon>Pseudomonadati</taxon>
        <taxon>Pseudomonadota</taxon>
        <taxon>Alphaproteobacteria</taxon>
        <taxon>Rhodospirillales</taxon>
        <taxon>Rhodovibrionaceae</taxon>
        <taxon>Fodinicurvata</taxon>
    </lineage>
</organism>
<dbReference type="EMBL" id="JBHSCW010000006">
    <property type="protein sequence ID" value="MFC4352288.1"/>
    <property type="molecule type" value="Genomic_DNA"/>
</dbReference>
<evidence type="ECO:0000313" key="2">
    <source>
        <dbReference type="Proteomes" id="UP001595799"/>
    </source>
</evidence>
<dbReference type="PANTHER" id="PTHR39189:SF1">
    <property type="entry name" value="UPF0173 METAL-DEPENDENT HYDROLASE YTKL"/>
    <property type="match status" value="1"/>
</dbReference>
<comment type="caution">
    <text evidence="1">The sequence shown here is derived from an EMBL/GenBank/DDBJ whole genome shotgun (WGS) entry which is preliminary data.</text>
</comment>
<reference evidence="2" key="1">
    <citation type="journal article" date="2019" name="Int. J. Syst. Evol. Microbiol.">
        <title>The Global Catalogue of Microorganisms (GCM) 10K type strain sequencing project: providing services to taxonomists for standard genome sequencing and annotation.</title>
        <authorList>
            <consortium name="The Broad Institute Genomics Platform"/>
            <consortium name="The Broad Institute Genome Sequencing Center for Infectious Disease"/>
            <person name="Wu L."/>
            <person name="Ma J."/>
        </authorList>
    </citation>
    <scope>NUCLEOTIDE SEQUENCE [LARGE SCALE GENOMIC DNA]</scope>
    <source>
        <strain evidence="2">CECT 8472</strain>
    </source>
</reference>
<dbReference type="Pfam" id="PF13483">
    <property type="entry name" value="Lactamase_B_3"/>
    <property type="match status" value="1"/>
</dbReference>
<dbReference type="Gene3D" id="3.60.15.10">
    <property type="entry name" value="Ribonuclease Z/Hydroxyacylglutathione hydrolase-like"/>
    <property type="match status" value="1"/>
</dbReference>
<gene>
    <name evidence="1" type="ORF">ACFOW6_12130</name>
</gene>
<evidence type="ECO:0000313" key="1">
    <source>
        <dbReference type="EMBL" id="MFC4352288.1"/>
    </source>
</evidence>
<dbReference type="PANTHER" id="PTHR39189">
    <property type="entry name" value="UPF0173 METAL-DEPENDENT HYDROLASE YTKL"/>
    <property type="match status" value="1"/>
</dbReference>
<protein>
    <submittedName>
        <fullName evidence="1">MBL fold metallo-hydrolase</fullName>
    </submittedName>
</protein>
<keyword evidence="2" id="KW-1185">Reference proteome</keyword>
<name>A0ABV8UP80_9PROT</name>
<sequence length="295" mass="33604">MSNIDIGSNAWKMPSNHNGMIDLQNNSPDENSGEVGISYYGSSAFCINSPTGISIMIDPWRNHPSRTFDWYFEDFPRVRVNIGVCTHAHFDHDALHRLDTDVAIERLVGDYKFSDVSIQGIADKHATDCSCGFYDYNKVLKEVYAVDINPPNNPRSWDNCLIVVETGGLRILHWGDNRADPPEEVWQALGHIDIALLPIDDSRHVLGYAPVDSVIARLNPKVVIPHHYYIWDVLQRHSTLLTPENWLEKQSTVVRLDEAKVSYSRDTLPNVGPVVHYFGENVMFDKESWRRGEMI</sequence>
<proteinExistence type="predicted"/>